<evidence type="ECO:0000256" key="6">
    <source>
        <dbReference type="ARBA" id="ARBA00047899"/>
    </source>
</evidence>
<comment type="caution">
    <text evidence="14">The sequence shown here is derived from an EMBL/GenBank/DDBJ whole genome shotgun (WGS) entry which is preliminary data.</text>
</comment>
<dbReference type="Gene3D" id="3.30.200.20">
    <property type="entry name" value="Phosphorylase Kinase, domain 1"/>
    <property type="match status" value="1"/>
</dbReference>
<feature type="binding site" evidence="9 11">
    <location>
        <position position="57"/>
    </location>
    <ligand>
        <name>ATP</name>
        <dbReference type="ChEBI" id="CHEBI:30616"/>
    </ligand>
</feature>
<gene>
    <name evidence="14" type="ORF">JTE90_001351</name>
</gene>
<dbReference type="SMART" id="SM00220">
    <property type="entry name" value="S_TKc"/>
    <property type="match status" value="1"/>
</dbReference>
<comment type="catalytic activity">
    <reaction evidence="7">
        <text>L-seryl-[protein] + ATP = O-phospho-L-seryl-[protein] + ADP + H(+)</text>
        <dbReference type="Rhea" id="RHEA:17989"/>
        <dbReference type="Rhea" id="RHEA-COMP:9863"/>
        <dbReference type="Rhea" id="RHEA-COMP:11604"/>
        <dbReference type="ChEBI" id="CHEBI:15378"/>
        <dbReference type="ChEBI" id="CHEBI:29999"/>
        <dbReference type="ChEBI" id="CHEBI:30616"/>
        <dbReference type="ChEBI" id="CHEBI:83421"/>
        <dbReference type="ChEBI" id="CHEBI:456216"/>
        <dbReference type="EC" id="2.7.11.1"/>
    </reaction>
</comment>
<comment type="similarity">
    <text evidence="12">Belongs to the protein kinase superfamily.</text>
</comment>
<feature type="cross-link" description="Glycyl lysine isopeptide (Lys-Gly) (interchain with G-Cter in SUMO2)" evidence="10">
    <location>
        <position position="153"/>
    </location>
</feature>
<keyword evidence="2" id="KW-0808">Transferase</keyword>
<evidence type="ECO:0000256" key="10">
    <source>
        <dbReference type="PIRSR" id="PIRSR630616-3"/>
    </source>
</evidence>
<dbReference type="InterPro" id="IPR030616">
    <property type="entry name" value="Aur-like"/>
</dbReference>
<protein>
    <recommendedName>
        <fullName evidence="13">Protein kinase domain-containing protein</fullName>
    </recommendedName>
</protein>
<evidence type="ECO:0000256" key="7">
    <source>
        <dbReference type="ARBA" id="ARBA00048679"/>
    </source>
</evidence>
<dbReference type="FunFam" id="3.30.200.20:FF:000042">
    <property type="entry name" value="Aurora kinase A"/>
    <property type="match status" value="1"/>
</dbReference>
<dbReference type="Pfam" id="PF00069">
    <property type="entry name" value="Pkinase"/>
    <property type="match status" value="1"/>
</dbReference>
<accession>A0AAV6VEU2</accession>
<dbReference type="PROSITE" id="PS00108">
    <property type="entry name" value="PROTEIN_KINASE_ST"/>
    <property type="match status" value="1"/>
</dbReference>
<evidence type="ECO:0000313" key="15">
    <source>
        <dbReference type="Proteomes" id="UP000827092"/>
    </source>
</evidence>
<feature type="active site" description="Proton acceptor" evidence="8">
    <location>
        <position position="151"/>
    </location>
</feature>
<keyword evidence="3 9" id="KW-0547">Nucleotide-binding</keyword>
<comment type="catalytic activity">
    <reaction evidence="6">
        <text>L-threonyl-[protein] + ATP = O-phospho-L-threonyl-[protein] + ADP + H(+)</text>
        <dbReference type="Rhea" id="RHEA:46608"/>
        <dbReference type="Rhea" id="RHEA-COMP:11060"/>
        <dbReference type="Rhea" id="RHEA-COMP:11605"/>
        <dbReference type="ChEBI" id="CHEBI:15378"/>
        <dbReference type="ChEBI" id="CHEBI:30013"/>
        <dbReference type="ChEBI" id="CHEBI:30616"/>
        <dbReference type="ChEBI" id="CHEBI:61977"/>
        <dbReference type="ChEBI" id="CHEBI:456216"/>
        <dbReference type="EC" id="2.7.11.1"/>
    </reaction>
</comment>
<dbReference type="InterPro" id="IPR017441">
    <property type="entry name" value="Protein_kinase_ATP_BS"/>
</dbReference>
<evidence type="ECO:0000256" key="2">
    <source>
        <dbReference type="ARBA" id="ARBA00022679"/>
    </source>
</evidence>
<dbReference type="SUPFAM" id="SSF56112">
    <property type="entry name" value="Protein kinase-like (PK-like)"/>
    <property type="match status" value="1"/>
</dbReference>
<sequence length="264" mass="31353">MERTDQDIFKENIERKKIKMKKLTINDFEIGRPLGRGKFGRVYLAREKTSHFIVALKTISKAQILKYNLEHQIRREIEIQTHLHHPNILRMYSYFYDDSKIYFVLEYAARGEVYRSLQNHGHFDENKTACYMIQLVKAFQYCHSMKVIHRDIKPENLLLSLTGDIKIADFGWAVHAPSSNRDLETRDLVKGGFMSFWVTLLRVPGWKPIRTIFPQANLRIDSNFISKLDIEEEPKGKTDFRRDADSSLDFRKLWNYVKYMLNAW</sequence>
<evidence type="ECO:0000313" key="14">
    <source>
        <dbReference type="EMBL" id="KAG8195330.1"/>
    </source>
</evidence>
<dbReference type="Proteomes" id="UP000827092">
    <property type="component" value="Unassembled WGS sequence"/>
</dbReference>
<dbReference type="PANTHER" id="PTHR24350">
    <property type="entry name" value="SERINE/THREONINE-PROTEIN KINASE IAL-RELATED"/>
    <property type="match status" value="1"/>
</dbReference>
<feature type="binding site" evidence="9">
    <location>
        <position position="38"/>
    </location>
    <ligand>
        <name>ATP</name>
        <dbReference type="ChEBI" id="CHEBI:30616"/>
    </ligand>
</feature>
<dbReference type="Gene3D" id="1.10.510.10">
    <property type="entry name" value="Transferase(Phosphotransferase) domain 1"/>
    <property type="match status" value="1"/>
</dbReference>
<evidence type="ECO:0000256" key="5">
    <source>
        <dbReference type="ARBA" id="ARBA00022840"/>
    </source>
</evidence>
<keyword evidence="4" id="KW-0418">Kinase</keyword>
<dbReference type="EMBL" id="JAFNEN010000089">
    <property type="protein sequence ID" value="KAG8195330.1"/>
    <property type="molecule type" value="Genomic_DNA"/>
</dbReference>
<evidence type="ECO:0000259" key="13">
    <source>
        <dbReference type="PROSITE" id="PS50011"/>
    </source>
</evidence>
<feature type="binding site" evidence="9">
    <location>
        <position position="169"/>
    </location>
    <ligand>
        <name>ATP</name>
        <dbReference type="ChEBI" id="CHEBI:30616"/>
    </ligand>
</feature>
<organism evidence="14 15">
    <name type="scientific">Oedothorax gibbosus</name>
    <dbReference type="NCBI Taxonomy" id="931172"/>
    <lineage>
        <taxon>Eukaryota</taxon>
        <taxon>Metazoa</taxon>
        <taxon>Ecdysozoa</taxon>
        <taxon>Arthropoda</taxon>
        <taxon>Chelicerata</taxon>
        <taxon>Arachnida</taxon>
        <taxon>Araneae</taxon>
        <taxon>Araneomorphae</taxon>
        <taxon>Entelegynae</taxon>
        <taxon>Araneoidea</taxon>
        <taxon>Linyphiidae</taxon>
        <taxon>Erigoninae</taxon>
        <taxon>Oedothorax</taxon>
    </lineage>
</organism>
<proteinExistence type="inferred from homology"/>
<feature type="binding site" evidence="9">
    <location>
        <begin position="106"/>
        <end position="108"/>
    </location>
    <ligand>
        <name>ATP</name>
        <dbReference type="ChEBI" id="CHEBI:30616"/>
    </ligand>
</feature>
<dbReference type="InterPro" id="IPR000719">
    <property type="entry name" value="Prot_kinase_dom"/>
</dbReference>
<evidence type="ECO:0000256" key="3">
    <source>
        <dbReference type="ARBA" id="ARBA00022741"/>
    </source>
</evidence>
<keyword evidence="5 9" id="KW-0067">ATP-binding</keyword>
<name>A0AAV6VEU2_9ARAC</name>
<evidence type="ECO:0000256" key="12">
    <source>
        <dbReference type="RuleBase" id="RU000304"/>
    </source>
</evidence>
<evidence type="ECO:0000256" key="1">
    <source>
        <dbReference type="ARBA" id="ARBA00022527"/>
    </source>
</evidence>
<dbReference type="PROSITE" id="PS50011">
    <property type="entry name" value="PROTEIN_KINASE_DOM"/>
    <property type="match status" value="1"/>
</dbReference>
<feature type="domain" description="Protein kinase" evidence="13">
    <location>
        <begin position="28"/>
        <end position="264"/>
    </location>
</feature>
<feature type="binding site" evidence="9">
    <location>
        <begin position="155"/>
        <end position="156"/>
    </location>
    <ligand>
        <name>ATP</name>
        <dbReference type="ChEBI" id="CHEBI:30616"/>
    </ligand>
</feature>
<reference evidence="14 15" key="1">
    <citation type="journal article" date="2022" name="Nat. Ecol. Evol.">
        <title>A masculinizing supergene underlies an exaggerated male reproductive morph in a spider.</title>
        <authorList>
            <person name="Hendrickx F."/>
            <person name="De Corte Z."/>
            <person name="Sonet G."/>
            <person name="Van Belleghem S.M."/>
            <person name="Kostlbacher S."/>
            <person name="Vangestel C."/>
        </authorList>
    </citation>
    <scope>NUCLEOTIDE SEQUENCE [LARGE SCALE GENOMIC DNA]</scope>
    <source>
        <strain evidence="14">W744_W776</strain>
    </source>
</reference>
<dbReference type="InterPro" id="IPR008271">
    <property type="entry name" value="Ser/Thr_kinase_AS"/>
</dbReference>
<evidence type="ECO:0000256" key="11">
    <source>
        <dbReference type="PROSITE-ProRule" id="PRU10141"/>
    </source>
</evidence>
<evidence type="ECO:0000256" key="8">
    <source>
        <dbReference type="PIRSR" id="PIRSR630616-1"/>
    </source>
</evidence>
<dbReference type="AlphaFoldDB" id="A0AAV6VEU2"/>
<dbReference type="InterPro" id="IPR011009">
    <property type="entry name" value="Kinase-like_dom_sf"/>
</dbReference>
<dbReference type="PROSITE" id="PS00107">
    <property type="entry name" value="PROTEIN_KINASE_ATP"/>
    <property type="match status" value="1"/>
</dbReference>
<evidence type="ECO:0000256" key="4">
    <source>
        <dbReference type="ARBA" id="ARBA00022777"/>
    </source>
</evidence>
<dbReference type="GO" id="GO:0004674">
    <property type="term" value="F:protein serine/threonine kinase activity"/>
    <property type="evidence" value="ECO:0007669"/>
    <property type="project" value="UniProtKB-KW"/>
</dbReference>
<dbReference type="GO" id="GO:0005524">
    <property type="term" value="F:ATP binding"/>
    <property type="evidence" value="ECO:0007669"/>
    <property type="project" value="UniProtKB-UniRule"/>
</dbReference>
<keyword evidence="15" id="KW-1185">Reference proteome</keyword>
<evidence type="ECO:0000256" key="9">
    <source>
        <dbReference type="PIRSR" id="PIRSR630616-2"/>
    </source>
</evidence>
<keyword evidence="1 12" id="KW-0723">Serine/threonine-protein kinase</keyword>